<proteinExistence type="predicted"/>
<keyword evidence="1" id="KW-0812">Transmembrane</keyword>
<feature type="transmembrane region" description="Helical" evidence="1">
    <location>
        <begin position="6"/>
        <end position="30"/>
    </location>
</feature>
<dbReference type="EMBL" id="LLZS01000007">
    <property type="protein sequence ID" value="KUR71098.1"/>
    <property type="molecule type" value="Genomic_DNA"/>
</dbReference>
<keyword evidence="3" id="KW-1185">Reference proteome</keyword>
<name>A0A117UUI5_9SPHN</name>
<evidence type="ECO:0000313" key="3">
    <source>
        <dbReference type="Proteomes" id="UP000058012"/>
    </source>
</evidence>
<keyword evidence="1" id="KW-0472">Membrane</keyword>
<reference evidence="2 3" key="1">
    <citation type="submission" date="2015-10" db="EMBL/GenBank/DDBJ databases">
        <title>Draft genome sequence of Novosphingobium fuchskuhlense DSM 25065 isolated from a surface water sample of the southwest basin of Lake Grosse Fuchskuhle.</title>
        <authorList>
            <person name="Ruckert C."/>
            <person name="Winkler A."/>
            <person name="Glaeser J."/>
            <person name="Grossart H.-P."/>
            <person name="Kalinowski J."/>
            <person name="Glaeser S."/>
        </authorList>
    </citation>
    <scope>NUCLEOTIDE SEQUENCE [LARGE SCALE GENOMIC DNA]</scope>
    <source>
        <strain evidence="2 3">FNE08-7</strain>
    </source>
</reference>
<sequence length="266" mass="29037">MIFFQLVAAYAAFILALALPPLVVWCLLWAIWHGLRRVASSLRKERRLDLAGLIMVIASLALGAVAYDWWCGPRAELATLRPVAINRELATKIPRTWVFDYGAAFAVFDLVPKGHADRVLNATVLTPAARSAVSGGALSDYMEEVHIIDSPDCNAYVASGVRDANRAVRCVRESPVSKAELAAAGPYLVLREDHDDEVETLAFAVVEDGQTLPVARCEGRAPRETNPFLALIRWNRKLELARSIFECRTRAASGALARALATGEIG</sequence>
<dbReference type="STRING" id="1117702.AQZ52_10470"/>
<organism evidence="2 3">
    <name type="scientific">Novosphingobium fuchskuhlense</name>
    <dbReference type="NCBI Taxonomy" id="1117702"/>
    <lineage>
        <taxon>Bacteria</taxon>
        <taxon>Pseudomonadati</taxon>
        <taxon>Pseudomonadota</taxon>
        <taxon>Alphaproteobacteria</taxon>
        <taxon>Sphingomonadales</taxon>
        <taxon>Sphingomonadaceae</taxon>
        <taxon>Novosphingobium</taxon>
    </lineage>
</organism>
<dbReference type="RefSeq" id="WP_067910162.1">
    <property type="nucleotide sequence ID" value="NZ_KQ954245.1"/>
</dbReference>
<dbReference type="AlphaFoldDB" id="A0A117UUI5"/>
<keyword evidence="1" id="KW-1133">Transmembrane helix</keyword>
<evidence type="ECO:0000256" key="1">
    <source>
        <dbReference type="SAM" id="Phobius"/>
    </source>
</evidence>
<protein>
    <submittedName>
        <fullName evidence="2">Uncharacterized protein</fullName>
    </submittedName>
</protein>
<accession>A0A117UUI5</accession>
<dbReference type="Proteomes" id="UP000058012">
    <property type="component" value="Unassembled WGS sequence"/>
</dbReference>
<feature type="transmembrane region" description="Helical" evidence="1">
    <location>
        <begin position="50"/>
        <end position="70"/>
    </location>
</feature>
<gene>
    <name evidence="2" type="ORF">AQZ52_10470</name>
</gene>
<comment type="caution">
    <text evidence="2">The sequence shown here is derived from an EMBL/GenBank/DDBJ whole genome shotgun (WGS) entry which is preliminary data.</text>
</comment>
<evidence type="ECO:0000313" key="2">
    <source>
        <dbReference type="EMBL" id="KUR71098.1"/>
    </source>
</evidence>